<evidence type="ECO:0000256" key="3">
    <source>
        <dbReference type="ARBA" id="ARBA00004275"/>
    </source>
</evidence>
<dbReference type="InterPro" id="IPR050241">
    <property type="entry name" value="NAD-cap_RNA_hydrolase_NudC"/>
</dbReference>
<evidence type="ECO:0000256" key="17">
    <source>
        <dbReference type="ARBA" id="ARBA00045837"/>
    </source>
</evidence>
<dbReference type="GO" id="GO:0019677">
    <property type="term" value="P:NAD+ catabolic process"/>
    <property type="evidence" value="ECO:0007669"/>
    <property type="project" value="TreeGrafter"/>
</dbReference>
<comment type="catalytic activity">
    <reaction evidence="21">
        <text>NADH + H2O = reduced beta-nicotinamide D-ribonucleotide + AMP + 2 H(+)</text>
        <dbReference type="Rhea" id="RHEA:48868"/>
        <dbReference type="ChEBI" id="CHEBI:15377"/>
        <dbReference type="ChEBI" id="CHEBI:15378"/>
        <dbReference type="ChEBI" id="CHEBI:57945"/>
        <dbReference type="ChEBI" id="CHEBI:90832"/>
        <dbReference type="ChEBI" id="CHEBI:456215"/>
        <dbReference type="EC" id="3.6.1.22"/>
    </reaction>
    <physiologicalReaction direction="left-to-right" evidence="21">
        <dbReference type="Rhea" id="RHEA:48869"/>
    </physiologicalReaction>
</comment>
<evidence type="ECO:0000256" key="16">
    <source>
        <dbReference type="ARBA" id="ARBA00031178"/>
    </source>
</evidence>
<evidence type="ECO:0000256" key="2">
    <source>
        <dbReference type="ARBA" id="ARBA00001947"/>
    </source>
</evidence>
<organism evidence="24 25">
    <name type="scientific">Scomber scombrus</name>
    <name type="common">Atlantic mackerel</name>
    <name type="synonym">Scomber vernalis</name>
    <dbReference type="NCBI Taxonomy" id="13677"/>
    <lineage>
        <taxon>Eukaryota</taxon>
        <taxon>Metazoa</taxon>
        <taxon>Chordata</taxon>
        <taxon>Craniata</taxon>
        <taxon>Vertebrata</taxon>
        <taxon>Euteleostomi</taxon>
        <taxon>Actinopterygii</taxon>
        <taxon>Neopterygii</taxon>
        <taxon>Teleostei</taxon>
        <taxon>Neoteleostei</taxon>
        <taxon>Acanthomorphata</taxon>
        <taxon>Pelagiaria</taxon>
        <taxon>Scombriformes</taxon>
        <taxon>Scombridae</taxon>
        <taxon>Scomber</taxon>
    </lineage>
</organism>
<dbReference type="InterPro" id="IPR015797">
    <property type="entry name" value="NUDIX_hydrolase-like_dom_sf"/>
</dbReference>
<evidence type="ECO:0000256" key="21">
    <source>
        <dbReference type="ARBA" id="ARBA00049264"/>
    </source>
</evidence>
<comment type="subcellular location">
    <subcellularLocation>
        <location evidence="4">Cytoplasmic granule</location>
    </subcellularLocation>
    <subcellularLocation>
        <location evidence="3">Peroxisome</location>
    </subcellularLocation>
</comment>
<dbReference type="InterPro" id="IPR015375">
    <property type="entry name" value="NADH_PPase-like_N"/>
</dbReference>
<dbReference type="PROSITE" id="PS51462">
    <property type="entry name" value="NUDIX"/>
    <property type="match status" value="1"/>
</dbReference>
<comment type="catalytic activity">
    <reaction evidence="20">
        <text>NAD(+) + H2O = beta-nicotinamide D-ribonucleotide + AMP + 2 H(+)</text>
        <dbReference type="Rhea" id="RHEA:11800"/>
        <dbReference type="ChEBI" id="CHEBI:14649"/>
        <dbReference type="ChEBI" id="CHEBI:15377"/>
        <dbReference type="ChEBI" id="CHEBI:15378"/>
        <dbReference type="ChEBI" id="CHEBI:57540"/>
        <dbReference type="ChEBI" id="CHEBI:456215"/>
        <dbReference type="EC" id="3.6.1.22"/>
    </reaction>
    <physiologicalReaction direction="left-to-right" evidence="20">
        <dbReference type="Rhea" id="RHEA:11801"/>
    </physiologicalReaction>
</comment>
<dbReference type="GO" id="GO:0035529">
    <property type="term" value="F:NADH pyrophosphatase activity"/>
    <property type="evidence" value="ECO:0007669"/>
    <property type="project" value="TreeGrafter"/>
</dbReference>
<comment type="subunit">
    <text evidence="18">Homodimer. Homodimerization is essential for its catalytic activity and protein stability. Interacts (via ANK repeats) with BLMH.</text>
</comment>
<reference evidence="24 25" key="1">
    <citation type="submission" date="2024-01" db="EMBL/GenBank/DDBJ databases">
        <authorList>
            <person name="Alioto T."/>
            <person name="Alioto T."/>
            <person name="Gomez Garrido J."/>
        </authorList>
    </citation>
    <scope>NUCLEOTIDE SEQUENCE [LARGE SCALE GENOMIC DNA]</scope>
</reference>
<evidence type="ECO:0000313" key="25">
    <source>
        <dbReference type="Proteomes" id="UP001314229"/>
    </source>
</evidence>
<keyword evidence="22" id="KW-0040">ANK repeat</keyword>
<protein>
    <recommendedName>
        <fullName evidence="14">NAD-capped RNA hydrolase NUDT12</fullName>
        <ecNumber evidence="6">3.6.1.22</ecNumber>
    </recommendedName>
    <alternativeName>
        <fullName evidence="15">NADH pyrophosphatase NUDT12</fullName>
    </alternativeName>
    <alternativeName>
        <fullName evidence="16">Nucleoside diphosphate-linked moiety X motif 12</fullName>
    </alternativeName>
</protein>
<evidence type="ECO:0000256" key="14">
    <source>
        <dbReference type="ARBA" id="ARBA00023869"/>
    </source>
</evidence>
<dbReference type="PROSITE" id="PS50297">
    <property type="entry name" value="ANK_REP_REGION"/>
    <property type="match status" value="1"/>
</dbReference>
<keyword evidence="11" id="KW-0520">NAD</keyword>
<dbReference type="SUPFAM" id="SSF55811">
    <property type="entry name" value="Nudix"/>
    <property type="match status" value="1"/>
</dbReference>
<sequence>MTSFQMSAKEEMLEKFLDAASRGDLSQMSTLLSSVPSLLNQTGHNGWTALMFAARNGHYHVAETLLSHGCDKFSVNGSSQTAYDIAKFWGHRHISNLLSGTDDGCRRILPTSDLNQQENFFSRETLDRLSEKRTDAGWLEAKQSDSDTVYLLFSNLNPMISCSLEEETAGEATRLCRFRYDDVKDLLQKEATVLIFIGVEKKKKPSSSSQTEGSIWDPPAWFAVGTDEDAAELLKRCREKSCSFPKTPNRDLLKLSEEEAGVVAQARSVLAWHSRYSFCPTCGSSTKLEEGGYKRSCLNADCRSLKGVHNTCYPRVDPVVIMLVIHPDGNQCLLGRKKVFPPGMFSCLAGFIEPGETMEEAVRRESEEESGVKVGPVQYVSCQPWPMPSSLMIGCMAVAMSTDIKVDENEIEEARWFPRQQVIDSLFRGSSPNFSVPPRQTIAHQLIRHWIGMNSNL</sequence>
<dbReference type="InterPro" id="IPR036770">
    <property type="entry name" value="Ankyrin_rpt-contain_sf"/>
</dbReference>
<comment type="catalytic activity">
    <reaction evidence="13">
        <text>a 5'-end NAD(+)-phospho-ribonucleoside in mRNA + H2O = a 5'-end phospho-adenosine-phospho-ribonucleoside in mRNA + beta-nicotinamide D-ribonucleotide + 2 H(+)</text>
        <dbReference type="Rhea" id="RHEA:60876"/>
        <dbReference type="Rhea" id="RHEA-COMP:15698"/>
        <dbReference type="Rhea" id="RHEA-COMP:15719"/>
        <dbReference type="ChEBI" id="CHEBI:14649"/>
        <dbReference type="ChEBI" id="CHEBI:15377"/>
        <dbReference type="ChEBI" id="CHEBI:15378"/>
        <dbReference type="ChEBI" id="CHEBI:144029"/>
        <dbReference type="ChEBI" id="CHEBI:144051"/>
    </reaction>
    <physiologicalReaction direction="left-to-right" evidence="13">
        <dbReference type="Rhea" id="RHEA:60877"/>
    </physiologicalReaction>
</comment>
<feature type="domain" description="Nudix hydrolase" evidence="23">
    <location>
        <begin position="314"/>
        <end position="440"/>
    </location>
</feature>
<proteinExistence type="inferred from homology"/>
<dbReference type="InterPro" id="IPR049734">
    <property type="entry name" value="NudC-like_C"/>
</dbReference>
<evidence type="ECO:0000256" key="8">
    <source>
        <dbReference type="ARBA" id="ARBA00022801"/>
    </source>
</evidence>
<dbReference type="GO" id="GO:0005829">
    <property type="term" value="C:cytosol"/>
    <property type="evidence" value="ECO:0007669"/>
    <property type="project" value="TreeGrafter"/>
</dbReference>
<dbReference type="AlphaFoldDB" id="A0AAV1PY01"/>
<comment type="catalytic activity">
    <reaction evidence="19">
        <text>NADPH + H2O = reduced beta-nicotinamide D-ribonucleotide + adenosine 2',5'-bisphosphate + 2 H(+)</text>
        <dbReference type="Rhea" id="RHEA:60820"/>
        <dbReference type="ChEBI" id="CHEBI:15377"/>
        <dbReference type="ChEBI" id="CHEBI:15378"/>
        <dbReference type="ChEBI" id="CHEBI:57783"/>
        <dbReference type="ChEBI" id="CHEBI:90832"/>
        <dbReference type="ChEBI" id="CHEBI:194156"/>
    </reaction>
    <physiologicalReaction direction="left-to-right" evidence="19">
        <dbReference type="Rhea" id="RHEA:60821"/>
    </physiologicalReaction>
</comment>
<evidence type="ECO:0000256" key="4">
    <source>
        <dbReference type="ARBA" id="ARBA00004463"/>
    </source>
</evidence>
<evidence type="ECO:0000256" key="6">
    <source>
        <dbReference type="ARBA" id="ARBA00012381"/>
    </source>
</evidence>
<dbReference type="Gene3D" id="3.90.79.20">
    <property type="match status" value="1"/>
</dbReference>
<dbReference type="PROSITE" id="PS50088">
    <property type="entry name" value="ANK_REPEAT"/>
    <property type="match status" value="1"/>
</dbReference>
<evidence type="ECO:0000313" key="24">
    <source>
        <dbReference type="EMBL" id="CAK6976185.1"/>
    </source>
</evidence>
<dbReference type="Pfam" id="PF09297">
    <property type="entry name" value="Zn_ribbon_NUD"/>
    <property type="match status" value="1"/>
</dbReference>
<dbReference type="Gene3D" id="1.25.40.20">
    <property type="entry name" value="Ankyrin repeat-containing domain"/>
    <property type="match status" value="1"/>
</dbReference>
<dbReference type="EC" id="3.6.1.22" evidence="6"/>
<evidence type="ECO:0000256" key="5">
    <source>
        <dbReference type="ARBA" id="ARBA00009595"/>
    </source>
</evidence>
<name>A0AAV1PY01_SCOSC</name>
<keyword evidence="8" id="KW-0378">Hydrolase</keyword>
<evidence type="ECO:0000256" key="13">
    <source>
        <dbReference type="ARBA" id="ARBA00023679"/>
    </source>
</evidence>
<keyword evidence="7" id="KW-0479">Metal-binding</keyword>
<comment type="function">
    <text evidence="17">mRNA decapping enzyme that specifically removes the nicotinamide adenine dinucleotide (NAD) cap from a subset of mRNAs by hydrolyzing the diphosphate linkage to produce nicotinamide mononucleotide (NMN) and 5' monophosphate mRNA. The NAD-cap is present at the 5'-end of some RNAs; in contrast to the canonical N7 methylguanosine (m7G) cap, the NAD cap promotes mRNA decay. Preferentially acts on NAD-capped transcripts in response to nutrient stress. Also acts on free nicotinamide adenine dinucleotide molecules: hydrolyzes NAD(H) into NMN(H) and AMP, and NADPH into NMNH and 2',5'-ADP. May act to regulate the concentration of peroxisomal nicotinamide nucleotide cofactors required for oxidative metabolism in this organelle. Regulates the levels of circadian clock components PER1, PER2, PER3 and CRY2 in the liver.</text>
</comment>
<dbReference type="InterPro" id="IPR015376">
    <property type="entry name" value="Znr_NADH_PPase"/>
</dbReference>
<evidence type="ECO:0000256" key="10">
    <source>
        <dbReference type="ARBA" id="ARBA00022857"/>
    </source>
</evidence>
<dbReference type="InterPro" id="IPR002110">
    <property type="entry name" value="Ankyrin_rpt"/>
</dbReference>
<dbReference type="Gene3D" id="3.90.79.10">
    <property type="entry name" value="Nucleoside Triphosphate Pyrophosphohydrolase"/>
    <property type="match status" value="1"/>
</dbReference>
<dbReference type="FunFam" id="1.25.40.20:FF:000167">
    <property type="entry name" value="peroxisomal NADH pyrophosphatase NUDT12"/>
    <property type="match status" value="1"/>
</dbReference>
<dbReference type="Proteomes" id="UP001314229">
    <property type="component" value="Unassembled WGS sequence"/>
</dbReference>
<dbReference type="GO" id="GO:0046872">
    <property type="term" value="F:metal ion binding"/>
    <property type="evidence" value="ECO:0007669"/>
    <property type="project" value="UniProtKB-KW"/>
</dbReference>
<dbReference type="CDD" id="cd03429">
    <property type="entry name" value="NUDIX_NADH_pyrophosphatase_Nudt13"/>
    <property type="match status" value="1"/>
</dbReference>
<keyword evidence="12" id="KW-0576">Peroxisome</keyword>
<evidence type="ECO:0000256" key="22">
    <source>
        <dbReference type="PROSITE-ProRule" id="PRU00023"/>
    </source>
</evidence>
<dbReference type="PROSITE" id="PS00893">
    <property type="entry name" value="NUDIX_BOX"/>
    <property type="match status" value="1"/>
</dbReference>
<keyword evidence="9" id="KW-0460">Magnesium</keyword>
<gene>
    <name evidence="24" type="ORF">FSCOSCO3_A024868</name>
</gene>
<evidence type="ECO:0000259" key="23">
    <source>
        <dbReference type="PROSITE" id="PS51462"/>
    </source>
</evidence>
<dbReference type="PANTHER" id="PTHR42904:SF6">
    <property type="entry name" value="NAD-CAPPED RNA HYDROLASE NUDT12"/>
    <property type="match status" value="1"/>
</dbReference>
<dbReference type="SUPFAM" id="SSF48403">
    <property type="entry name" value="Ankyrin repeat"/>
    <property type="match status" value="1"/>
</dbReference>
<dbReference type="EMBL" id="CAWUFR010000337">
    <property type="protein sequence ID" value="CAK6976185.1"/>
    <property type="molecule type" value="Genomic_DNA"/>
</dbReference>
<accession>A0AAV1PY01</accession>
<dbReference type="InterPro" id="IPR020084">
    <property type="entry name" value="NUDIX_hydrolase_CS"/>
</dbReference>
<keyword evidence="25" id="KW-1185">Reference proteome</keyword>
<evidence type="ECO:0000256" key="7">
    <source>
        <dbReference type="ARBA" id="ARBA00022723"/>
    </source>
</evidence>
<evidence type="ECO:0000256" key="12">
    <source>
        <dbReference type="ARBA" id="ARBA00023140"/>
    </source>
</evidence>
<feature type="repeat" description="ANK" evidence="22">
    <location>
        <begin position="45"/>
        <end position="77"/>
    </location>
</feature>
<keyword evidence="10" id="KW-0521">NADP</keyword>
<dbReference type="Pfam" id="PF09296">
    <property type="entry name" value="NUDIX-like"/>
    <property type="match status" value="1"/>
</dbReference>
<dbReference type="GO" id="GO:0005777">
    <property type="term" value="C:peroxisome"/>
    <property type="evidence" value="ECO:0007669"/>
    <property type="project" value="UniProtKB-SubCell"/>
</dbReference>
<dbReference type="Pfam" id="PF12796">
    <property type="entry name" value="Ank_2"/>
    <property type="match status" value="1"/>
</dbReference>
<evidence type="ECO:0000256" key="19">
    <source>
        <dbReference type="ARBA" id="ARBA00047501"/>
    </source>
</evidence>
<evidence type="ECO:0000256" key="11">
    <source>
        <dbReference type="ARBA" id="ARBA00023027"/>
    </source>
</evidence>
<evidence type="ECO:0000256" key="20">
    <source>
        <dbReference type="ARBA" id="ARBA00049196"/>
    </source>
</evidence>
<evidence type="ECO:0000256" key="15">
    <source>
        <dbReference type="ARBA" id="ARBA00030313"/>
    </source>
</evidence>
<comment type="cofactor">
    <cofactor evidence="2">
        <name>Zn(2+)</name>
        <dbReference type="ChEBI" id="CHEBI:29105"/>
    </cofactor>
</comment>
<dbReference type="SMART" id="SM00248">
    <property type="entry name" value="ANK"/>
    <property type="match status" value="1"/>
</dbReference>
<evidence type="ECO:0000256" key="18">
    <source>
        <dbReference type="ARBA" id="ARBA00046702"/>
    </source>
</evidence>
<dbReference type="PANTHER" id="PTHR42904">
    <property type="entry name" value="NUDIX HYDROLASE, NUDC SUBFAMILY"/>
    <property type="match status" value="1"/>
</dbReference>
<comment type="similarity">
    <text evidence="5">Belongs to the Nudix hydrolase family. NudC subfamily.</text>
</comment>
<dbReference type="FunFam" id="3.90.79.10:FF:000023">
    <property type="entry name" value="Peroxisomal NADH pyrophosphatase NUDT12"/>
    <property type="match status" value="1"/>
</dbReference>
<dbReference type="GO" id="GO:0006742">
    <property type="term" value="P:NADP+ catabolic process"/>
    <property type="evidence" value="ECO:0007669"/>
    <property type="project" value="TreeGrafter"/>
</dbReference>
<evidence type="ECO:0000256" key="9">
    <source>
        <dbReference type="ARBA" id="ARBA00022842"/>
    </source>
</evidence>
<evidence type="ECO:0000256" key="1">
    <source>
        <dbReference type="ARBA" id="ARBA00001946"/>
    </source>
</evidence>
<comment type="caution">
    <text evidence="24">The sequence shown here is derived from an EMBL/GenBank/DDBJ whole genome shotgun (WGS) entry which is preliminary data.</text>
</comment>
<dbReference type="InterPro" id="IPR000086">
    <property type="entry name" value="NUDIX_hydrolase_dom"/>
</dbReference>
<comment type="cofactor">
    <cofactor evidence="1">
        <name>Mg(2+)</name>
        <dbReference type="ChEBI" id="CHEBI:18420"/>
    </cofactor>
</comment>
<dbReference type="Pfam" id="PF00293">
    <property type="entry name" value="NUDIX"/>
    <property type="match status" value="1"/>
</dbReference>
<dbReference type="NCBIfam" id="NF001299">
    <property type="entry name" value="PRK00241.1"/>
    <property type="match status" value="1"/>
</dbReference>